<dbReference type="PANTHER" id="PTHR34154:SF14">
    <property type="entry name" value="ASL1-LIKE GLYCOSYL HYDROLASE CATALYTIC DOMAIN-CONTAINING PROTEIN"/>
    <property type="match status" value="1"/>
</dbReference>
<dbReference type="Proteomes" id="UP000243081">
    <property type="component" value="Unassembled WGS sequence"/>
</dbReference>
<evidence type="ECO:0000256" key="1">
    <source>
        <dbReference type="SAM" id="MobiDB-lite"/>
    </source>
</evidence>
<dbReference type="Pfam" id="PF11790">
    <property type="entry name" value="Glyco_hydro_cc"/>
    <property type="match status" value="1"/>
</dbReference>
<sequence length="99" mass="11243">MQGVQDDIDHYWNTYGKPTWVTEFTCVSDQPRWEPCEDQAQISRFISDVVDLLEKNEHVMAYAYTDGGGLSPNRTPTSNDGPKLSGSGRTYLNAIKKYH</sequence>
<dbReference type="PANTHER" id="PTHR34154">
    <property type="entry name" value="ALKALI-SENSITIVE LINKAGE PROTEIN 1"/>
    <property type="match status" value="1"/>
</dbReference>
<name>A0A179I8A1_CORDF</name>
<dbReference type="InterPro" id="IPR053183">
    <property type="entry name" value="ASL1"/>
</dbReference>
<protein>
    <recommendedName>
        <fullName evidence="2">Asl1-like glycosyl hydrolase catalytic domain-containing protein</fullName>
    </recommendedName>
</protein>
<dbReference type="InterPro" id="IPR017853">
    <property type="entry name" value="GH"/>
</dbReference>
<dbReference type="EMBL" id="LUKN01002551">
    <property type="protein sequence ID" value="OAQ98885.1"/>
    <property type="molecule type" value="Genomic_DNA"/>
</dbReference>
<gene>
    <name evidence="3" type="ORF">LLEC1_00757</name>
</gene>
<dbReference type="OrthoDB" id="5959761at2759"/>
<evidence type="ECO:0000259" key="2">
    <source>
        <dbReference type="Pfam" id="PF11790"/>
    </source>
</evidence>
<proteinExistence type="predicted"/>
<dbReference type="GO" id="GO:0009277">
    <property type="term" value="C:fungal-type cell wall"/>
    <property type="evidence" value="ECO:0007669"/>
    <property type="project" value="TreeGrafter"/>
</dbReference>
<evidence type="ECO:0000313" key="3">
    <source>
        <dbReference type="EMBL" id="OAQ98885.1"/>
    </source>
</evidence>
<reference evidence="3 4" key="1">
    <citation type="submission" date="2016-03" db="EMBL/GenBank/DDBJ databases">
        <title>Fine-scale spatial genetic structure of a fungal parasite of coffee scale insects.</title>
        <authorList>
            <person name="Jackson D."/>
            <person name="Zemenick K.A."/>
            <person name="Malloure B."/>
            <person name="Quandt C.A."/>
            <person name="James T.Y."/>
        </authorList>
    </citation>
    <scope>NUCLEOTIDE SEQUENCE [LARGE SCALE GENOMIC DNA]</scope>
    <source>
        <strain evidence="3 4">UM487</strain>
    </source>
</reference>
<comment type="caution">
    <text evidence="3">The sequence shown here is derived from an EMBL/GenBank/DDBJ whole genome shotgun (WGS) entry which is preliminary data.</text>
</comment>
<dbReference type="AlphaFoldDB" id="A0A179I8A1"/>
<feature type="region of interest" description="Disordered" evidence="1">
    <location>
        <begin position="66"/>
        <end position="89"/>
    </location>
</feature>
<feature type="domain" description="Asl1-like glycosyl hydrolase catalytic" evidence="2">
    <location>
        <begin position="2"/>
        <end position="91"/>
    </location>
</feature>
<dbReference type="GO" id="GO:0071966">
    <property type="term" value="P:fungal-type cell wall polysaccharide metabolic process"/>
    <property type="evidence" value="ECO:0007669"/>
    <property type="project" value="TreeGrafter"/>
</dbReference>
<organism evidence="3 4">
    <name type="scientific">Cordyceps confragosa</name>
    <name type="common">Lecanicillium lecanii</name>
    <dbReference type="NCBI Taxonomy" id="2714763"/>
    <lineage>
        <taxon>Eukaryota</taxon>
        <taxon>Fungi</taxon>
        <taxon>Dikarya</taxon>
        <taxon>Ascomycota</taxon>
        <taxon>Pezizomycotina</taxon>
        <taxon>Sordariomycetes</taxon>
        <taxon>Hypocreomycetidae</taxon>
        <taxon>Hypocreales</taxon>
        <taxon>Cordycipitaceae</taxon>
        <taxon>Akanthomyces</taxon>
    </lineage>
</organism>
<dbReference type="InterPro" id="IPR024655">
    <property type="entry name" value="Asl1_glyco_hydro_catalytic"/>
</dbReference>
<dbReference type="SUPFAM" id="SSF51445">
    <property type="entry name" value="(Trans)glycosidases"/>
    <property type="match status" value="1"/>
</dbReference>
<evidence type="ECO:0000313" key="4">
    <source>
        <dbReference type="Proteomes" id="UP000243081"/>
    </source>
</evidence>
<keyword evidence="4" id="KW-1185">Reference proteome</keyword>
<accession>A0A179I8A1</accession>